<proteinExistence type="predicted"/>
<accession>A0A3P7YTZ4</accession>
<keyword evidence="2" id="KW-1185">Reference proteome</keyword>
<reference evidence="1 2" key="1">
    <citation type="submission" date="2018-11" db="EMBL/GenBank/DDBJ databases">
        <authorList>
            <consortium name="Pathogen Informatics"/>
        </authorList>
    </citation>
    <scope>NUCLEOTIDE SEQUENCE [LARGE SCALE GENOMIC DNA]</scope>
    <source>
        <strain>Denwood</strain>
        <strain evidence="2">Zambia</strain>
    </source>
</reference>
<organism evidence="1 2">
    <name type="scientific">Schistosoma mattheei</name>
    <dbReference type="NCBI Taxonomy" id="31246"/>
    <lineage>
        <taxon>Eukaryota</taxon>
        <taxon>Metazoa</taxon>
        <taxon>Spiralia</taxon>
        <taxon>Lophotrochozoa</taxon>
        <taxon>Platyhelminthes</taxon>
        <taxon>Trematoda</taxon>
        <taxon>Digenea</taxon>
        <taxon>Strigeidida</taxon>
        <taxon>Schistosomatoidea</taxon>
        <taxon>Schistosomatidae</taxon>
        <taxon>Schistosoma</taxon>
    </lineage>
</organism>
<protein>
    <submittedName>
        <fullName evidence="1">Uncharacterized protein</fullName>
    </submittedName>
</protein>
<dbReference type="Proteomes" id="UP000269396">
    <property type="component" value="Unassembled WGS sequence"/>
</dbReference>
<dbReference type="AlphaFoldDB" id="A0A3P7YTZ4"/>
<dbReference type="EMBL" id="UZAL01001101">
    <property type="protein sequence ID" value="VDO75207.1"/>
    <property type="molecule type" value="Genomic_DNA"/>
</dbReference>
<sequence length="37" mass="4208">MAVSKFLVIFLYFSLSSFNSFTLRSYSAYICLSSSVQ</sequence>
<name>A0A3P7YTZ4_9TREM</name>
<evidence type="ECO:0000313" key="1">
    <source>
        <dbReference type="EMBL" id="VDO75207.1"/>
    </source>
</evidence>
<gene>
    <name evidence="1" type="ORF">SMTD_LOCUS1073</name>
</gene>
<evidence type="ECO:0000313" key="2">
    <source>
        <dbReference type="Proteomes" id="UP000269396"/>
    </source>
</evidence>